<evidence type="ECO:0000313" key="1">
    <source>
        <dbReference type="EMBL" id="KAI4353418.1"/>
    </source>
</evidence>
<dbReference type="EMBL" id="CM039427">
    <property type="protein sequence ID" value="KAI4353418.1"/>
    <property type="molecule type" value="Genomic_DNA"/>
</dbReference>
<protein>
    <submittedName>
        <fullName evidence="1">Uncharacterized protein</fullName>
    </submittedName>
</protein>
<organism evidence="1 2">
    <name type="scientific">Bauhinia variegata</name>
    <name type="common">Purple orchid tree</name>
    <name type="synonym">Phanera variegata</name>
    <dbReference type="NCBI Taxonomy" id="167791"/>
    <lineage>
        <taxon>Eukaryota</taxon>
        <taxon>Viridiplantae</taxon>
        <taxon>Streptophyta</taxon>
        <taxon>Embryophyta</taxon>
        <taxon>Tracheophyta</taxon>
        <taxon>Spermatophyta</taxon>
        <taxon>Magnoliopsida</taxon>
        <taxon>eudicotyledons</taxon>
        <taxon>Gunneridae</taxon>
        <taxon>Pentapetalae</taxon>
        <taxon>rosids</taxon>
        <taxon>fabids</taxon>
        <taxon>Fabales</taxon>
        <taxon>Fabaceae</taxon>
        <taxon>Cercidoideae</taxon>
        <taxon>Cercideae</taxon>
        <taxon>Bauhiniinae</taxon>
        <taxon>Bauhinia</taxon>
    </lineage>
</organism>
<sequence length="451" mass="49627">MAAATSFGSLLLLSLLVAAKANFLFNRFNGTEKNLLSLDGASIVESSGLLKLTDRSKNVIGRAFYKTPFKMLETNSTAQKNASSFSTSFVFSIVSPSNSGGGYGIAFVIAPSTKFPGADPGHYLGLFNKSNDENKENHIFLVEFDTVNGYKGETDTEGNHIGINVNGMNSTAVEPAAYYKGTGSNKEELNMENQDAVCAWIEYDGEKVNVTVAPLSLEEKPLKPIMSEPLNLDDILEESMYVGFSASTGQKVSSHYILGWSFAVNGPAPSLNISELPEPPPKEKDRSSSASWVNFIIASLSVIIFILLVTLLFRRVHRRYMHSEKLEEWELDCPHRFRYRDLHAATKGFKESEKIGSGGFGTVYKEVELVLKLGLLCTHQRADSRPTMRQVTRYLNWDDPLPEILDWRHSDSQISRSFSSGFLTGYSTGSTSTSHNLSTIGKSTMSIEAGT</sequence>
<gene>
    <name evidence="1" type="ORF">L6164_002370</name>
</gene>
<proteinExistence type="predicted"/>
<dbReference type="Proteomes" id="UP000828941">
    <property type="component" value="Chromosome 2"/>
</dbReference>
<name>A0ACB9PY51_BAUVA</name>
<comment type="caution">
    <text evidence="1">The sequence shown here is derived from an EMBL/GenBank/DDBJ whole genome shotgun (WGS) entry which is preliminary data.</text>
</comment>
<evidence type="ECO:0000313" key="2">
    <source>
        <dbReference type="Proteomes" id="UP000828941"/>
    </source>
</evidence>
<accession>A0ACB9PY51</accession>
<reference evidence="1 2" key="1">
    <citation type="journal article" date="2022" name="DNA Res.">
        <title>Chromosomal-level genome assembly of the orchid tree Bauhinia variegata (Leguminosae; Cercidoideae) supports the allotetraploid origin hypothesis of Bauhinia.</title>
        <authorList>
            <person name="Zhong Y."/>
            <person name="Chen Y."/>
            <person name="Zheng D."/>
            <person name="Pang J."/>
            <person name="Liu Y."/>
            <person name="Luo S."/>
            <person name="Meng S."/>
            <person name="Qian L."/>
            <person name="Wei D."/>
            <person name="Dai S."/>
            <person name="Zhou R."/>
        </authorList>
    </citation>
    <scope>NUCLEOTIDE SEQUENCE [LARGE SCALE GENOMIC DNA]</scope>
    <source>
        <strain evidence="1">BV-YZ2020</strain>
    </source>
</reference>
<keyword evidence="2" id="KW-1185">Reference proteome</keyword>